<keyword evidence="8 9" id="KW-0961">Cell wall biogenesis/degradation</keyword>
<dbReference type="InterPro" id="IPR038063">
    <property type="entry name" value="Transpep_catalytic_dom"/>
</dbReference>
<keyword evidence="7 9" id="KW-0573">Peptidoglycan synthesis</keyword>
<reference evidence="12 13" key="1">
    <citation type="submission" date="2018-05" db="EMBL/GenBank/DDBJ databases">
        <title>Abyssibacter profundi OUC007T gen. nov., sp. nov, a marine bacterium isolated from seawater of the Mariana Trench.</title>
        <authorList>
            <person name="Zhou S."/>
        </authorList>
    </citation>
    <scope>NUCLEOTIDE SEQUENCE [LARGE SCALE GENOMIC DNA]</scope>
    <source>
        <strain evidence="12 13">OUC007</strain>
    </source>
</reference>
<dbReference type="PROSITE" id="PS52029">
    <property type="entry name" value="LD_TPASE"/>
    <property type="match status" value="1"/>
</dbReference>
<dbReference type="GO" id="GO:0018104">
    <property type="term" value="P:peptidoglycan-protein cross-linking"/>
    <property type="evidence" value="ECO:0007669"/>
    <property type="project" value="TreeGrafter"/>
</dbReference>
<dbReference type="GO" id="GO:0008360">
    <property type="term" value="P:regulation of cell shape"/>
    <property type="evidence" value="ECO:0007669"/>
    <property type="project" value="UniProtKB-UniRule"/>
</dbReference>
<dbReference type="UniPathway" id="UPA00219"/>
<dbReference type="PANTHER" id="PTHR30582:SF24">
    <property type="entry name" value="L,D-TRANSPEPTIDASE ERFK_SRFK-RELATED"/>
    <property type="match status" value="1"/>
</dbReference>
<dbReference type="SUPFAM" id="SSF141523">
    <property type="entry name" value="L,D-transpeptidase catalytic domain-like"/>
    <property type="match status" value="1"/>
</dbReference>
<keyword evidence="13" id="KW-1185">Reference proteome</keyword>
<sequence>MHLPVLRRDHRPYRAVFLPRQRAETPVRAADEVRGQPALGIPTASACPARASARTERLACVALATTGRSRLSAWIWAAVAIGLQSLFASSAQAAAQTLQPNLIRSIELSTPAPAGIDRGLGRFLGMPLTPQVRRATRQHLLAVLAEPQAEWDVDTSEGLDQHGRWHIRLTPPPRPAAPTLQRQARPAAYTTAFQRWVDSGSQALIDRSARQLWLMTPDGPRSFPVAVGRPGHATPLGRRTVQAVSANPTWYPTPAMHRDAARQGRRLPRRVPPGPGNPLGSHFIALGDAIGIHGTNAPASIGRAVSRGCVRMHPDDILIVAASLRPGDAVWIVASINDSMAPLANRAARQDRSAQSTSSRHFLPTLPAEAGA</sequence>
<comment type="caution">
    <text evidence="12">The sequence shown here is derived from an EMBL/GenBank/DDBJ whole genome shotgun (WGS) entry which is preliminary data.</text>
</comment>
<dbReference type="GO" id="GO:0071972">
    <property type="term" value="F:peptidoglycan L,D-transpeptidase activity"/>
    <property type="evidence" value="ECO:0007669"/>
    <property type="project" value="TreeGrafter"/>
</dbReference>
<feature type="active site" description="Nucleophile" evidence="9">
    <location>
        <position position="309"/>
    </location>
</feature>
<dbReference type="Gene3D" id="2.40.440.10">
    <property type="entry name" value="L,D-transpeptidase catalytic domain-like"/>
    <property type="match status" value="1"/>
</dbReference>
<evidence type="ECO:0000313" key="13">
    <source>
        <dbReference type="Proteomes" id="UP000251800"/>
    </source>
</evidence>
<comment type="similarity">
    <text evidence="2">Belongs to the YkuD family.</text>
</comment>
<dbReference type="InterPro" id="IPR005490">
    <property type="entry name" value="LD_TPept_cat_dom"/>
</dbReference>
<feature type="domain" description="L,D-TPase catalytic" evidence="11">
    <location>
        <begin position="201"/>
        <end position="333"/>
    </location>
</feature>
<evidence type="ECO:0000313" key="12">
    <source>
        <dbReference type="EMBL" id="PWN57083.1"/>
    </source>
</evidence>
<keyword evidence="5" id="KW-0378">Hydrolase</keyword>
<evidence type="ECO:0000256" key="2">
    <source>
        <dbReference type="ARBA" id="ARBA00005992"/>
    </source>
</evidence>
<dbReference type="AlphaFoldDB" id="A0A363UNS7"/>
<evidence type="ECO:0000256" key="7">
    <source>
        <dbReference type="ARBA" id="ARBA00022984"/>
    </source>
</evidence>
<comment type="pathway">
    <text evidence="1 9">Cell wall biogenesis; peptidoglycan biosynthesis.</text>
</comment>
<evidence type="ECO:0000256" key="3">
    <source>
        <dbReference type="ARBA" id="ARBA00022676"/>
    </source>
</evidence>
<protein>
    <recommendedName>
        <fullName evidence="11">L,D-TPase catalytic domain-containing protein</fullName>
    </recommendedName>
</protein>
<dbReference type="Proteomes" id="UP000251800">
    <property type="component" value="Unassembled WGS sequence"/>
</dbReference>
<accession>A0A363UNS7</accession>
<evidence type="ECO:0000256" key="6">
    <source>
        <dbReference type="ARBA" id="ARBA00022960"/>
    </source>
</evidence>
<keyword evidence="3" id="KW-0328">Glycosyltransferase</keyword>
<dbReference type="PANTHER" id="PTHR30582">
    <property type="entry name" value="L,D-TRANSPEPTIDASE"/>
    <property type="match status" value="1"/>
</dbReference>
<evidence type="ECO:0000259" key="11">
    <source>
        <dbReference type="PROSITE" id="PS52029"/>
    </source>
</evidence>
<evidence type="ECO:0000256" key="5">
    <source>
        <dbReference type="ARBA" id="ARBA00022801"/>
    </source>
</evidence>
<dbReference type="GO" id="GO:0016757">
    <property type="term" value="F:glycosyltransferase activity"/>
    <property type="evidence" value="ECO:0007669"/>
    <property type="project" value="UniProtKB-KW"/>
</dbReference>
<evidence type="ECO:0000256" key="9">
    <source>
        <dbReference type="PROSITE-ProRule" id="PRU01373"/>
    </source>
</evidence>
<dbReference type="GO" id="GO:0071555">
    <property type="term" value="P:cell wall organization"/>
    <property type="evidence" value="ECO:0007669"/>
    <property type="project" value="UniProtKB-UniRule"/>
</dbReference>
<feature type="region of interest" description="Disordered" evidence="10">
    <location>
        <begin position="249"/>
        <end position="279"/>
    </location>
</feature>
<keyword evidence="6 9" id="KW-0133">Cell shape</keyword>
<feature type="active site" description="Proton donor/acceptor" evidence="9">
    <location>
        <position position="293"/>
    </location>
</feature>
<proteinExistence type="inferred from homology"/>
<dbReference type="Pfam" id="PF03734">
    <property type="entry name" value="YkuD"/>
    <property type="match status" value="1"/>
</dbReference>
<keyword evidence="4" id="KW-0808">Transferase</keyword>
<feature type="region of interest" description="Disordered" evidence="10">
    <location>
        <begin position="347"/>
        <end position="372"/>
    </location>
</feature>
<dbReference type="EMBL" id="QEQK01000003">
    <property type="protein sequence ID" value="PWN57083.1"/>
    <property type="molecule type" value="Genomic_DNA"/>
</dbReference>
<name>A0A363UNS7_9GAMM</name>
<evidence type="ECO:0000256" key="4">
    <source>
        <dbReference type="ARBA" id="ARBA00022679"/>
    </source>
</evidence>
<dbReference type="CDD" id="cd16913">
    <property type="entry name" value="YkuD_like"/>
    <property type="match status" value="1"/>
</dbReference>
<dbReference type="InterPro" id="IPR050979">
    <property type="entry name" value="LD-transpeptidase"/>
</dbReference>
<evidence type="ECO:0000256" key="1">
    <source>
        <dbReference type="ARBA" id="ARBA00004752"/>
    </source>
</evidence>
<organism evidence="12 13">
    <name type="scientific">Abyssibacter profundi</name>
    <dbReference type="NCBI Taxonomy" id="2182787"/>
    <lineage>
        <taxon>Bacteria</taxon>
        <taxon>Pseudomonadati</taxon>
        <taxon>Pseudomonadota</taxon>
        <taxon>Gammaproteobacteria</taxon>
        <taxon>Chromatiales</taxon>
        <taxon>Oceanococcaceae</taxon>
        <taxon>Abyssibacter</taxon>
    </lineage>
</organism>
<dbReference type="OrthoDB" id="9787225at2"/>
<gene>
    <name evidence="12" type="ORF">DEH80_03885</name>
</gene>
<dbReference type="GO" id="GO:0005576">
    <property type="term" value="C:extracellular region"/>
    <property type="evidence" value="ECO:0007669"/>
    <property type="project" value="TreeGrafter"/>
</dbReference>
<evidence type="ECO:0000256" key="8">
    <source>
        <dbReference type="ARBA" id="ARBA00023316"/>
    </source>
</evidence>
<evidence type="ECO:0000256" key="10">
    <source>
        <dbReference type="SAM" id="MobiDB-lite"/>
    </source>
</evidence>